<keyword evidence="5 7" id="KW-0472">Membrane</keyword>
<gene>
    <name evidence="9" type="ORF">UFOPK1852_00195</name>
</gene>
<feature type="domain" description="Cardiolipin synthase N-terminal" evidence="8">
    <location>
        <begin position="14"/>
        <end position="57"/>
    </location>
</feature>
<evidence type="ECO:0000313" key="9">
    <source>
        <dbReference type="EMBL" id="CAB4602882.1"/>
    </source>
</evidence>
<evidence type="ECO:0000256" key="4">
    <source>
        <dbReference type="ARBA" id="ARBA00022989"/>
    </source>
</evidence>
<evidence type="ECO:0000259" key="8">
    <source>
        <dbReference type="Pfam" id="PF13396"/>
    </source>
</evidence>
<feature type="region of interest" description="Disordered" evidence="6">
    <location>
        <begin position="57"/>
        <end position="84"/>
    </location>
</feature>
<dbReference type="EMBL" id="CAEZUS010000017">
    <property type="protein sequence ID" value="CAB4602882.1"/>
    <property type="molecule type" value="Genomic_DNA"/>
</dbReference>
<sequence length="84" mass="9364">MARVLLIIFTIGIQLYGLIDCAQREDSEVRALPRWGWILIIMFLPTVGAIGYLVAGRPKRPGNGGTKRKRTIAPDDDPDFLRGL</sequence>
<name>A0A6J6GND1_9ZZZZ</name>
<dbReference type="Pfam" id="PF13396">
    <property type="entry name" value="PLDc_N"/>
    <property type="match status" value="1"/>
</dbReference>
<evidence type="ECO:0000256" key="2">
    <source>
        <dbReference type="ARBA" id="ARBA00022475"/>
    </source>
</evidence>
<keyword evidence="2" id="KW-1003">Cell membrane</keyword>
<organism evidence="9">
    <name type="scientific">freshwater metagenome</name>
    <dbReference type="NCBI Taxonomy" id="449393"/>
    <lineage>
        <taxon>unclassified sequences</taxon>
        <taxon>metagenomes</taxon>
        <taxon>ecological metagenomes</taxon>
    </lineage>
</organism>
<dbReference type="GO" id="GO:0005886">
    <property type="term" value="C:plasma membrane"/>
    <property type="evidence" value="ECO:0007669"/>
    <property type="project" value="UniProtKB-SubCell"/>
</dbReference>
<keyword evidence="4 7" id="KW-1133">Transmembrane helix</keyword>
<evidence type="ECO:0000256" key="5">
    <source>
        <dbReference type="ARBA" id="ARBA00023136"/>
    </source>
</evidence>
<accession>A0A6J6GND1</accession>
<protein>
    <submittedName>
        <fullName evidence="9">Unannotated protein</fullName>
    </submittedName>
</protein>
<evidence type="ECO:0000256" key="6">
    <source>
        <dbReference type="SAM" id="MobiDB-lite"/>
    </source>
</evidence>
<keyword evidence="3 7" id="KW-0812">Transmembrane</keyword>
<dbReference type="AlphaFoldDB" id="A0A6J6GND1"/>
<evidence type="ECO:0000256" key="3">
    <source>
        <dbReference type="ARBA" id="ARBA00022692"/>
    </source>
</evidence>
<reference evidence="9" key="1">
    <citation type="submission" date="2020-05" db="EMBL/GenBank/DDBJ databases">
        <authorList>
            <person name="Chiriac C."/>
            <person name="Salcher M."/>
            <person name="Ghai R."/>
            <person name="Kavagutti S V."/>
        </authorList>
    </citation>
    <scope>NUCLEOTIDE SEQUENCE</scope>
</reference>
<evidence type="ECO:0000256" key="1">
    <source>
        <dbReference type="ARBA" id="ARBA00004651"/>
    </source>
</evidence>
<dbReference type="InterPro" id="IPR027379">
    <property type="entry name" value="CLS_N"/>
</dbReference>
<feature type="transmembrane region" description="Helical" evidence="7">
    <location>
        <begin position="34"/>
        <end position="55"/>
    </location>
</feature>
<comment type="subcellular location">
    <subcellularLocation>
        <location evidence="1">Cell membrane</location>
        <topology evidence="1">Multi-pass membrane protein</topology>
    </subcellularLocation>
</comment>
<evidence type="ECO:0000256" key="7">
    <source>
        <dbReference type="SAM" id="Phobius"/>
    </source>
</evidence>
<proteinExistence type="predicted"/>